<dbReference type="Proteomes" id="UP000547209">
    <property type="component" value="Unassembled WGS sequence"/>
</dbReference>
<dbReference type="EMBL" id="JACJVP010000044">
    <property type="protein sequence ID" value="MBB6674179.1"/>
    <property type="molecule type" value="Genomic_DNA"/>
</dbReference>
<keyword evidence="1" id="KW-0812">Transmembrane</keyword>
<proteinExistence type="predicted"/>
<gene>
    <name evidence="2" type="ORF">H7C19_26200</name>
</gene>
<accession>A0A7X0RY14</accession>
<keyword evidence="1" id="KW-1133">Transmembrane helix</keyword>
<protein>
    <submittedName>
        <fullName evidence="2">Uncharacterized protein</fullName>
    </submittedName>
</protein>
<comment type="caution">
    <text evidence="2">The sequence shown here is derived from an EMBL/GenBank/DDBJ whole genome shotgun (WGS) entry which is preliminary data.</text>
</comment>
<keyword evidence="3" id="KW-1185">Reference proteome</keyword>
<name>A0A7X0RY14_9BACL</name>
<feature type="transmembrane region" description="Helical" evidence="1">
    <location>
        <begin position="12"/>
        <end position="31"/>
    </location>
</feature>
<reference evidence="2 3" key="1">
    <citation type="submission" date="2020-08" db="EMBL/GenBank/DDBJ databases">
        <title>Cohnella phylogeny.</title>
        <authorList>
            <person name="Dunlap C."/>
        </authorList>
    </citation>
    <scope>NUCLEOTIDE SEQUENCE [LARGE SCALE GENOMIC DNA]</scope>
    <source>
        <strain evidence="2 3">DSM 28246</strain>
    </source>
</reference>
<evidence type="ECO:0000313" key="2">
    <source>
        <dbReference type="EMBL" id="MBB6674179.1"/>
    </source>
</evidence>
<dbReference type="RefSeq" id="WP_185672036.1">
    <property type="nucleotide sequence ID" value="NZ_JACJVP010000044.1"/>
</dbReference>
<keyword evidence="1" id="KW-0472">Membrane</keyword>
<dbReference type="AlphaFoldDB" id="A0A7X0RY14"/>
<organism evidence="2 3">
    <name type="scientific">Cohnella nanjingensis</name>
    <dbReference type="NCBI Taxonomy" id="1387779"/>
    <lineage>
        <taxon>Bacteria</taxon>
        <taxon>Bacillati</taxon>
        <taxon>Bacillota</taxon>
        <taxon>Bacilli</taxon>
        <taxon>Bacillales</taxon>
        <taxon>Paenibacillaceae</taxon>
        <taxon>Cohnella</taxon>
    </lineage>
</organism>
<evidence type="ECO:0000313" key="3">
    <source>
        <dbReference type="Proteomes" id="UP000547209"/>
    </source>
</evidence>
<evidence type="ECO:0000256" key="1">
    <source>
        <dbReference type="SAM" id="Phobius"/>
    </source>
</evidence>
<sequence length="306" mass="33642">MEKRLSRTDLMFALGFLFLLVVAVGAFFYGVKVGSDQANARHEASIKPAGASNVKQSAYSQQDLVSFYHTVFLPYREFMSEWSAARQQWLSDSTVDRSAALTSLSKRAAAKYESAKVAYVSDASPLLASAQDNYLKSLKLFSSSFSKLAGAANDGTAATMFDKLNADAFYKEGVSQQLAAQKQYYAAMLKWGSSVDADVPDTYAIPTVIANSTWKSLPLLVKNIVSAEYMEAGRQSYDFLPQDLTARIDQFIQSGQAEKMKQRSMGSIADMLTGTDAVRGGDFLSLKTRLYNNQTLPQLPFFSPDN</sequence>